<gene>
    <name evidence="2" type="ORF">KHLLAP_LOCUS4546</name>
</gene>
<comment type="caution">
    <text evidence="2">The sequence shown here is derived from an EMBL/GenBank/DDBJ whole genome shotgun (WGS) entry which is preliminary data.</text>
</comment>
<accession>A0AAI8YE92</accession>
<keyword evidence="3" id="KW-1185">Reference proteome</keyword>
<organism evidence="2 3">
    <name type="scientific">Anthostomella pinea</name>
    <dbReference type="NCBI Taxonomy" id="933095"/>
    <lineage>
        <taxon>Eukaryota</taxon>
        <taxon>Fungi</taxon>
        <taxon>Dikarya</taxon>
        <taxon>Ascomycota</taxon>
        <taxon>Pezizomycotina</taxon>
        <taxon>Sordariomycetes</taxon>
        <taxon>Xylariomycetidae</taxon>
        <taxon>Xylariales</taxon>
        <taxon>Xylariaceae</taxon>
        <taxon>Anthostomella</taxon>
    </lineage>
</organism>
<feature type="signal peptide" evidence="1">
    <location>
        <begin position="1"/>
        <end position="18"/>
    </location>
</feature>
<dbReference type="AlphaFoldDB" id="A0AAI8YE92"/>
<keyword evidence="1" id="KW-0732">Signal</keyword>
<feature type="chain" id="PRO_5042598104" evidence="1">
    <location>
        <begin position="19"/>
        <end position="201"/>
    </location>
</feature>
<sequence>MRKCILAVLAAIVTIVTADFNATGPLVLRITGKTDSSIDGYANACHASAATKGLCYTAGPAPDNSTDYQFYYNYTFSETGRQPGILTYNGGETTPALMRFDFDLVSNVATALFLTDTGGSYISMDPDSGKFYTGPTTDDLGFTETGPGPDGQLKNVTNFHLCNLWTGDYYNGAIALVSVPPAQNPTCQPVDLTGEVISGGS</sequence>
<proteinExistence type="predicted"/>
<reference evidence="2" key="1">
    <citation type="submission" date="2023-10" db="EMBL/GenBank/DDBJ databases">
        <authorList>
            <person name="Hackl T."/>
        </authorList>
    </citation>
    <scope>NUCLEOTIDE SEQUENCE</scope>
</reference>
<protein>
    <submittedName>
        <fullName evidence="2">Uu.00g114720.m01.CDS01</fullName>
    </submittedName>
</protein>
<name>A0AAI8YE92_9PEZI</name>
<evidence type="ECO:0000313" key="2">
    <source>
        <dbReference type="EMBL" id="CAJ2504078.1"/>
    </source>
</evidence>
<dbReference type="Proteomes" id="UP001295740">
    <property type="component" value="Unassembled WGS sequence"/>
</dbReference>
<dbReference type="EMBL" id="CAUWAG010000006">
    <property type="protein sequence ID" value="CAJ2504078.1"/>
    <property type="molecule type" value="Genomic_DNA"/>
</dbReference>
<evidence type="ECO:0000256" key="1">
    <source>
        <dbReference type="SAM" id="SignalP"/>
    </source>
</evidence>
<evidence type="ECO:0000313" key="3">
    <source>
        <dbReference type="Proteomes" id="UP001295740"/>
    </source>
</evidence>